<feature type="domain" description="MRM3-like substrate binding" evidence="5">
    <location>
        <begin position="9"/>
        <end position="98"/>
    </location>
</feature>
<dbReference type="InterPro" id="IPR029064">
    <property type="entry name" value="Ribosomal_eL30-like_sf"/>
</dbReference>
<dbReference type="Gene3D" id="3.40.1280.10">
    <property type="match status" value="1"/>
</dbReference>
<protein>
    <submittedName>
        <fullName evidence="6">23S rRNA (Guanosine-2'-O-)-methyltransferase RlmB</fullName>
        <ecNumber evidence="6">2.1.1.185</ecNumber>
    </submittedName>
</protein>
<keyword evidence="3 6" id="KW-0808">Transferase</keyword>
<sequence>MELITSKENKTLKYAQSLQRKKYRKQYGEYLAEGVRTVADMVPTGLVSTIFISDCHNETSDAYAVAMKAAHMGAIVYQVKDSVLKSLESTVHGQGLIGIVKKQAYKLTDATFDVGLYILLDAVQDPGNLGTIIRTAVAAGANGLFLTKGSVDPYNEKTVRSTMSAITKLPIYENVAVETVLPLLQANNVSVYATALDEAKPIQNVDFAPATLVLLGNEANGLSDPWFDIAHERITIPMYGPIESLNLAVASALCMYAVRESWLKNE</sequence>
<keyword evidence="2 6" id="KW-0489">Methyltransferase</keyword>
<dbReference type="InterPro" id="IPR053888">
    <property type="entry name" value="MRM3-like_sub_bind"/>
</dbReference>
<dbReference type="CDD" id="cd18095">
    <property type="entry name" value="SpoU-like_rRNA-MTase"/>
    <property type="match status" value="1"/>
</dbReference>
<reference evidence="6 7" key="1">
    <citation type="submission" date="2018-06" db="EMBL/GenBank/DDBJ databases">
        <authorList>
            <consortium name="Pathogen Informatics"/>
            <person name="Doyle S."/>
        </authorList>
    </citation>
    <scope>NUCLEOTIDE SEQUENCE [LARGE SCALE GENOMIC DNA]</scope>
    <source>
        <strain evidence="6 7">NCTC12020</strain>
    </source>
</reference>
<dbReference type="InterPro" id="IPR029028">
    <property type="entry name" value="Alpha/beta_knot_MTases"/>
</dbReference>
<dbReference type="OrthoDB" id="9794400at2"/>
<evidence type="ECO:0000256" key="1">
    <source>
        <dbReference type="ARBA" id="ARBA00007228"/>
    </source>
</evidence>
<dbReference type="PANTHER" id="PTHR43191:SF2">
    <property type="entry name" value="RRNA METHYLTRANSFERASE 3, MITOCHONDRIAL"/>
    <property type="match status" value="1"/>
</dbReference>
<dbReference type="EMBL" id="UHIO01000001">
    <property type="protein sequence ID" value="SUP40949.1"/>
    <property type="molecule type" value="Genomic_DNA"/>
</dbReference>
<accession>A0A380NHL6</accession>
<dbReference type="InterPro" id="IPR051259">
    <property type="entry name" value="rRNA_Methyltransferase"/>
</dbReference>
<dbReference type="GO" id="GO:0008173">
    <property type="term" value="F:RNA methyltransferase activity"/>
    <property type="evidence" value="ECO:0007669"/>
    <property type="project" value="InterPro"/>
</dbReference>
<dbReference type="PANTHER" id="PTHR43191">
    <property type="entry name" value="RRNA METHYLTRANSFERASE 3"/>
    <property type="match status" value="1"/>
</dbReference>
<feature type="domain" description="tRNA/rRNA methyltransferase SpoU type" evidence="4">
    <location>
        <begin position="116"/>
        <end position="256"/>
    </location>
</feature>
<evidence type="ECO:0000313" key="6">
    <source>
        <dbReference type="EMBL" id="SUP40949.1"/>
    </source>
</evidence>
<dbReference type="Gene3D" id="3.30.1330.30">
    <property type="match status" value="1"/>
</dbReference>
<dbReference type="Pfam" id="PF00588">
    <property type="entry name" value="SpoU_methylase"/>
    <property type="match status" value="1"/>
</dbReference>
<evidence type="ECO:0000259" key="5">
    <source>
        <dbReference type="Pfam" id="PF22435"/>
    </source>
</evidence>
<gene>
    <name evidence="6" type="primary">rlmB</name>
    <name evidence="6" type="ORF">NCTC12020_00440</name>
</gene>
<proteinExistence type="inferred from homology"/>
<dbReference type="EC" id="2.1.1.185" evidence="6"/>
<name>A0A380NHL6_9FIRM</name>
<evidence type="ECO:0000256" key="3">
    <source>
        <dbReference type="ARBA" id="ARBA00022679"/>
    </source>
</evidence>
<comment type="similarity">
    <text evidence="1">Belongs to the class IV-like SAM-binding methyltransferase superfamily. RNA methyltransferase TrmH family.</text>
</comment>
<evidence type="ECO:0000256" key="2">
    <source>
        <dbReference type="ARBA" id="ARBA00022603"/>
    </source>
</evidence>
<dbReference type="GO" id="GO:0003723">
    <property type="term" value="F:RNA binding"/>
    <property type="evidence" value="ECO:0007669"/>
    <property type="project" value="InterPro"/>
</dbReference>
<dbReference type="InterPro" id="IPR029026">
    <property type="entry name" value="tRNA_m1G_MTases_N"/>
</dbReference>
<dbReference type="SUPFAM" id="SSF55315">
    <property type="entry name" value="L30e-like"/>
    <property type="match status" value="1"/>
</dbReference>
<dbReference type="Pfam" id="PF22435">
    <property type="entry name" value="MRM3-like_sub_bind"/>
    <property type="match status" value="1"/>
</dbReference>
<dbReference type="GO" id="GO:0032259">
    <property type="term" value="P:methylation"/>
    <property type="evidence" value="ECO:0007669"/>
    <property type="project" value="UniProtKB-KW"/>
</dbReference>
<dbReference type="SUPFAM" id="SSF75217">
    <property type="entry name" value="alpha/beta knot"/>
    <property type="match status" value="1"/>
</dbReference>
<keyword evidence="7" id="KW-1185">Reference proteome</keyword>
<dbReference type="Proteomes" id="UP000255367">
    <property type="component" value="Unassembled WGS sequence"/>
</dbReference>
<dbReference type="InterPro" id="IPR001537">
    <property type="entry name" value="SpoU_MeTrfase"/>
</dbReference>
<evidence type="ECO:0000259" key="4">
    <source>
        <dbReference type="Pfam" id="PF00588"/>
    </source>
</evidence>
<evidence type="ECO:0000313" key="7">
    <source>
        <dbReference type="Proteomes" id="UP000255367"/>
    </source>
</evidence>
<dbReference type="RefSeq" id="WP_115309688.1">
    <property type="nucleotide sequence ID" value="NZ_UHIO01000001.1"/>
</dbReference>
<dbReference type="AlphaFoldDB" id="A0A380NHL6"/>
<dbReference type="GO" id="GO:0006396">
    <property type="term" value="P:RNA processing"/>
    <property type="evidence" value="ECO:0007669"/>
    <property type="project" value="InterPro"/>
</dbReference>
<organism evidence="6 7">
    <name type="scientific">Veillonella criceti</name>
    <dbReference type="NCBI Taxonomy" id="103891"/>
    <lineage>
        <taxon>Bacteria</taxon>
        <taxon>Bacillati</taxon>
        <taxon>Bacillota</taxon>
        <taxon>Negativicutes</taxon>
        <taxon>Veillonellales</taxon>
        <taxon>Veillonellaceae</taxon>
        <taxon>Veillonella</taxon>
    </lineage>
</organism>